<dbReference type="Gene3D" id="2.30.110.10">
    <property type="entry name" value="Electron Transport, Fmn-binding Protein, Chain A"/>
    <property type="match status" value="1"/>
</dbReference>
<dbReference type="KEGG" id="scd:Spica_0643"/>
<organism evidence="1 2">
    <name type="scientific">Gracilinema caldarium (strain ATCC 51460 / DSM 7334 / H1)</name>
    <name type="common">Treponema caldarium</name>
    <dbReference type="NCBI Taxonomy" id="744872"/>
    <lineage>
        <taxon>Bacteria</taxon>
        <taxon>Pseudomonadati</taxon>
        <taxon>Spirochaetota</taxon>
        <taxon>Spirochaetia</taxon>
        <taxon>Spirochaetales</taxon>
        <taxon>Breznakiellaceae</taxon>
        <taxon>Gracilinema</taxon>
    </lineage>
</organism>
<dbReference type="InterPro" id="IPR012349">
    <property type="entry name" value="Split_barrel_FMN-bd"/>
</dbReference>
<dbReference type="Proteomes" id="UP000000503">
    <property type="component" value="Chromosome"/>
</dbReference>
<protein>
    <submittedName>
        <fullName evidence="1">Pyridoxamine 5'-phosphate oxidase-related FMN-binding protein</fullName>
    </submittedName>
</protein>
<dbReference type="OrthoDB" id="9794935at2"/>
<name>F8EX54_GRAC1</name>
<dbReference type="Pfam" id="PF12900">
    <property type="entry name" value="Pyridox_ox_2"/>
    <property type="match status" value="1"/>
</dbReference>
<proteinExistence type="predicted"/>
<dbReference type="SUPFAM" id="SSF50475">
    <property type="entry name" value="FMN-binding split barrel"/>
    <property type="match status" value="1"/>
</dbReference>
<dbReference type="eggNOG" id="COG3467">
    <property type="taxonomic scope" value="Bacteria"/>
</dbReference>
<evidence type="ECO:0000313" key="2">
    <source>
        <dbReference type="Proteomes" id="UP000000503"/>
    </source>
</evidence>
<keyword evidence="2" id="KW-1185">Reference proteome</keyword>
<dbReference type="AlphaFoldDB" id="F8EX54"/>
<reference evidence="2" key="1">
    <citation type="journal article" date="2013" name="Stand. Genomic Sci.">
        <title>Genome sequence of the thermophilic fresh-water bacterium Spirochaeta caldaria type strain (H1(T)), reclassification of Spirochaeta caldaria, Spirochaeta stenostrepta, and Spirochaeta zuelzerae in the genus Treponema as Treponema caldaria comb. nov., Treponema stenostrepta comb. nov., and Treponema zuelzerae comb. nov., and emendation of the genus Treponema.</title>
        <authorList>
            <person name="Abt B."/>
            <person name="Goker M."/>
            <person name="Scheuner C."/>
            <person name="Han C."/>
            <person name="Lu M."/>
            <person name="Misra M."/>
            <person name="Lapidus A."/>
            <person name="Nolan M."/>
            <person name="Lucas S."/>
            <person name="Hammon N."/>
            <person name="Deshpande S."/>
            <person name="Cheng J.F."/>
            <person name="Tapia R."/>
            <person name="Goodwin L.A."/>
            <person name="Pitluck S."/>
            <person name="Liolios K."/>
            <person name="Pagani I."/>
            <person name="Ivanova N."/>
            <person name="Mavromatis K."/>
            <person name="Mikhailova N."/>
            <person name="Huntemann M."/>
            <person name="Pati A."/>
            <person name="Chen A."/>
            <person name="Palaniappan K."/>
            <person name="Land M."/>
            <person name="Hauser L."/>
            <person name="Jeffries C.D."/>
            <person name="Rohde M."/>
            <person name="Spring S."/>
            <person name="Gronow S."/>
            <person name="Detter J.C."/>
            <person name="Bristow J."/>
            <person name="Eisen J.A."/>
            <person name="Markowitz V."/>
            <person name="Hugenholtz P."/>
            <person name="Kyrpides N.C."/>
            <person name="Woyke T."/>
            <person name="Klenk H.P."/>
        </authorList>
    </citation>
    <scope>NUCLEOTIDE SEQUENCE</scope>
    <source>
        <strain evidence="2">ATCC 51460 / DSM 7334 / H1</strain>
    </source>
</reference>
<dbReference type="InterPro" id="IPR024747">
    <property type="entry name" value="Pyridox_Oxase-rel"/>
</dbReference>
<dbReference type="EMBL" id="CP002868">
    <property type="protein sequence ID" value="AEJ18797.1"/>
    <property type="molecule type" value="Genomic_DNA"/>
</dbReference>
<evidence type="ECO:0000313" key="1">
    <source>
        <dbReference type="EMBL" id="AEJ18797.1"/>
    </source>
</evidence>
<gene>
    <name evidence="1" type="ordered locus">Spica_0643</name>
</gene>
<dbReference type="RefSeq" id="WP_013968109.1">
    <property type="nucleotide sequence ID" value="NC_015732.1"/>
</dbReference>
<sequence length="154" mass="17468">MRRTDRELTELHEIYHILDKSDVLHLGLWDGHEVYVVPLNYVRIGDALYFHSAQEGRKVDVLNRNPRICFEVTGAHHIDPGSRGADCTTHYESVIGWGTVNFVTDYDKKYEVLCALNRKFGSPSDKLPEQVVQKTAVVEISIVKLTGKANRGSM</sequence>
<dbReference type="PANTHER" id="PTHR34071:SF2">
    <property type="entry name" value="FLAVIN-NUCLEOTIDE-BINDING PROTEIN"/>
    <property type="match status" value="1"/>
</dbReference>
<dbReference type="PANTHER" id="PTHR34071">
    <property type="entry name" value="5-NITROIMIDAZOLE ANTIBIOTICS RESISTANCE PROTEIN, NIMA-FAMILY-RELATED PROTEIN-RELATED"/>
    <property type="match status" value="1"/>
</dbReference>
<accession>F8EX54</accession>
<dbReference type="HOGENOM" id="CLU_067890_1_2_12"/>